<evidence type="ECO:0000256" key="1">
    <source>
        <dbReference type="SAM" id="MobiDB-lite"/>
    </source>
</evidence>
<dbReference type="AlphaFoldDB" id="C3J9L3"/>
<sequence>MTPLSSKRFFLLHLYVLTLREGKIREGEATPHKEKKPRNPNRS</sequence>
<dbReference type="EMBL" id="ACNN01000014">
    <property type="protein sequence ID" value="EEN83057.1"/>
    <property type="molecule type" value="Genomic_DNA"/>
</dbReference>
<accession>C3J9L3</accession>
<gene>
    <name evidence="2" type="ORF">POREN0001_0764</name>
</gene>
<feature type="compositionally biased region" description="Basic and acidic residues" evidence="1">
    <location>
        <begin position="23"/>
        <end position="32"/>
    </location>
</feature>
<keyword evidence="3" id="KW-1185">Reference proteome</keyword>
<feature type="region of interest" description="Disordered" evidence="1">
    <location>
        <begin position="23"/>
        <end position="43"/>
    </location>
</feature>
<comment type="caution">
    <text evidence="2">The sequence shown here is derived from an EMBL/GenBank/DDBJ whole genome shotgun (WGS) entry which is preliminary data.</text>
</comment>
<evidence type="ECO:0000313" key="3">
    <source>
        <dbReference type="Proteomes" id="UP000004295"/>
    </source>
</evidence>
<organism evidence="2 3">
    <name type="scientific">Porphyromonas endodontalis (strain ATCC 35406 / DSM 24491 / JCM 8526 / CCUG 16442 / BCRC 14492 / NCTC 13058 / HG 370)</name>
    <name type="common">Bacteroides endodontalis</name>
    <dbReference type="NCBI Taxonomy" id="553175"/>
    <lineage>
        <taxon>Bacteria</taxon>
        <taxon>Pseudomonadati</taxon>
        <taxon>Bacteroidota</taxon>
        <taxon>Bacteroidia</taxon>
        <taxon>Bacteroidales</taxon>
        <taxon>Porphyromonadaceae</taxon>
        <taxon>Porphyromonas</taxon>
    </lineage>
</organism>
<dbReference type="Proteomes" id="UP000004295">
    <property type="component" value="Unassembled WGS sequence"/>
</dbReference>
<reference evidence="2 3" key="1">
    <citation type="submission" date="2009-04" db="EMBL/GenBank/DDBJ databases">
        <authorList>
            <person name="Sebastian Y."/>
            <person name="Madupu R."/>
            <person name="Durkin A.S."/>
            <person name="Torralba M."/>
            <person name="Methe B."/>
            <person name="Sutton G.G."/>
            <person name="Strausberg R.L."/>
            <person name="Nelson K.E."/>
        </authorList>
    </citation>
    <scope>NUCLEOTIDE SEQUENCE [LARGE SCALE GENOMIC DNA]</scope>
    <source>
        <strain evidence="3">ATCC 35406 / BCRC 14492 / JCM 8526 / NCTC 13058 / HG 370</strain>
    </source>
</reference>
<protein>
    <submittedName>
        <fullName evidence="2">Uncharacterized protein</fullName>
    </submittedName>
</protein>
<proteinExistence type="predicted"/>
<evidence type="ECO:0000313" key="2">
    <source>
        <dbReference type="EMBL" id="EEN83057.1"/>
    </source>
</evidence>
<feature type="compositionally biased region" description="Basic residues" evidence="1">
    <location>
        <begin position="33"/>
        <end position="43"/>
    </location>
</feature>
<name>C3J9L3_POREA</name>